<evidence type="ECO:0000256" key="9">
    <source>
        <dbReference type="SAM" id="MobiDB-lite"/>
    </source>
</evidence>
<keyword evidence="8" id="KW-0863">Zinc-finger</keyword>
<dbReference type="EMBL" id="CACVKT020004598">
    <property type="protein sequence ID" value="CAC5390654.1"/>
    <property type="molecule type" value="Genomic_DNA"/>
</dbReference>
<keyword evidence="5" id="KW-0255">Endonuclease</keyword>
<dbReference type="GO" id="GO:0008270">
    <property type="term" value="F:zinc ion binding"/>
    <property type="evidence" value="ECO:0007669"/>
    <property type="project" value="UniProtKB-KW"/>
</dbReference>
<dbReference type="GO" id="GO:0003964">
    <property type="term" value="F:RNA-directed DNA polymerase activity"/>
    <property type="evidence" value="ECO:0007669"/>
    <property type="project" value="UniProtKB-KW"/>
</dbReference>
<dbReference type="SMART" id="SM00343">
    <property type="entry name" value="ZnF_C2HC"/>
    <property type="match status" value="1"/>
</dbReference>
<dbReference type="SUPFAM" id="SSF57756">
    <property type="entry name" value="Retrovirus zinc finger-like domains"/>
    <property type="match status" value="1"/>
</dbReference>
<dbReference type="InterPro" id="IPR043128">
    <property type="entry name" value="Rev_trsase/Diguanyl_cyclase"/>
</dbReference>
<feature type="domain" description="C2H2-type" evidence="10">
    <location>
        <begin position="734"/>
        <end position="756"/>
    </location>
</feature>
<evidence type="ECO:0000256" key="8">
    <source>
        <dbReference type="PROSITE-ProRule" id="PRU00042"/>
    </source>
</evidence>
<evidence type="ECO:0000256" key="3">
    <source>
        <dbReference type="ARBA" id="ARBA00022695"/>
    </source>
</evidence>
<feature type="domain" description="CCHC-type" evidence="11">
    <location>
        <begin position="206"/>
        <end position="221"/>
    </location>
</feature>
<dbReference type="Proteomes" id="UP000507470">
    <property type="component" value="Unassembled WGS sequence"/>
</dbReference>
<dbReference type="CDD" id="cd01647">
    <property type="entry name" value="RT_LTR"/>
    <property type="match status" value="1"/>
</dbReference>
<dbReference type="AlphaFoldDB" id="A0A6J8C697"/>
<keyword evidence="8" id="KW-0479">Metal-binding</keyword>
<evidence type="ECO:0000259" key="12">
    <source>
        <dbReference type="PROSITE" id="PS50878"/>
    </source>
</evidence>
<dbReference type="GO" id="GO:0004519">
    <property type="term" value="F:endonuclease activity"/>
    <property type="evidence" value="ECO:0007669"/>
    <property type="project" value="UniProtKB-KW"/>
</dbReference>
<proteinExistence type="predicted"/>
<evidence type="ECO:0000313" key="14">
    <source>
        <dbReference type="Proteomes" id="UP000507470"/>
    </source>
</evidence>
<dbReference type="OrthoDB" id="10066870at2759"/>
<name>A0A6J8C697_MYTCO</name>
<protein>
    <submittedName>
        <fullName evidence="13">Retrovirus-related Pol polyprotein from transposon 17.6</fullName>
    </submittedName>
</protein>
<evidence type="ECO:0000256" key="7">
    <source>
        <dbReference type="ARBA" id="ARBA00022918"/>
    </source>
</evidence>
<keyword evidence="3" id="KW-0548">Nucleotidyltransferase</keyword>
<evidence type="ECO:0000256" key="1">
    <source>
        <dbReference type="ARBA" id="ARBA00022670"/>
    </source>
</evidence>
<evidence type="ECO:0000256" key="4">
    <source>
        <dbReference type="ARBA" id="ARBA00022722"/>
    </source>
</evidence>
<dbReference type="InterPro" id="IPR021109">
    <property type="entry name" value="Peptidase_aspartic_dom_sf"/>
</dbReference>
<dbReference type="GO" id="GO:0006508">
    <property type="term" value="P:proteolysis"/>
    <property type="evidence" value="ECO:0007669"/>
    <property type="project" value="UniProtKB-KW"/>
</dbReference>
<keyword evidence="4" id="KW-0540">Nuclease</keyword>
<dbReference type="InterPro" id="IPR053134">
    <property type="entry name" value="RNA-dir_DNA_polymerase"/>
</dbReference>
<dbReference type="Gene3D" id="3.30.70.270">
    <property type="match status" value="1"/>
</dbReference>
<keyword evidence="2" id="KW-0808">Transferase</keyword>
<dbReference type="Pfam" id="PF00078">
    <property type="entry name" value="RVT_1"/>
    <property type="match status" value="1"/>
</dbReference>
<dbReference type="InterPro" id="IPR001878">
    <property type="entry name" value="Znf_CCHC"/>
</dbReference>
<dbReference type="FunFam" id="3.10.10.10:FF:000007">
    <property type="entry name" value="Retrovirus-related Pol polyprotein from transposon 17.6-like Protein"/>
    <property type="match status" value="1"/>
</dbReference>
<dbReference type="GO" id="GO:0003676">
    <property type="term" value="F:nucleic acid binding"/>
    <property type="evidence" value="ECO:0007669"/>
    <property type="project" value="InterPro"/>
</dbReference>
<feature type="compositionally biased region" description="Low complexity" evidence="9">
    <location>
        <begin position="1060"/>
        <end position="1069"/>
    </location>
</feature>
<feature type="region of interest" description="Disordered" evidence="9">
    <location>
        <begin position="1053"/>
        <end position="1081"/>
    </location>
</feature>
<dbReference type="PANTHER" id="PTHR24559">
    <property type="entry name" value="TRANSPOSON TY3-I GAG-POL POLYPROTEIN"/>
    <property type="match status" value="1"/>
</dbReference>
<evidence type="ECO:0000259" key="10">
    <source>
        <dbReference type="PROSITE" id="PS50157"/>
    </source>
</evidence>
<evidence type="ECO:0000256" key="5">
    <source>
        <dbReference type="ARBA" id="ARBA00022759"/>
    </source>
</evidence>
<dbReference type="CDD" id="cd00303">
    <property type="entry name" value="retropepsin_like"/>
    <property type="match status" value="1"/>
</dbReference>
<evidence type="ECO:0000256" key="2">
    <source>
        <dbReference type="ARBA" id="ARBA00022679"/>
    </source>
</evidence>
<keyword evidence="7" id="KW-0695">RNA-directed DNA polymerase</keyword>
<dbReference type="SUPFAM" id="SSF56672">
    <property type="entry name" value="DNA/RNA polymerases"/>
    <property type="match status" value="1"/>
</dbReference>
<organism evidence="13 14">
    <name type="scientific">Mytilus coruscus</name>
    <name type="common">Sea mussel</name>
    <dbReference type="NCBI Taxonomy" id="42192"/>
    <lineage>
        <taxon>Eukaryota</taxon>
        <taxon>Metazoa</taxon>
        <taxon>Spiralia</taxon>
        <taxon>Lophotrochozoa</taxon>
        <taxon>Mollusca</taxon>
        <taxon>Bivalvia</taxon>
        <taxon>Autobranchia</taxon>
        <taxon>Pteriomorphia</taxon>
        <taxon>Mytilida</taxon>
        <taxon>Mytiloidea</taxon>
        <taxon>Mytilidae</taxon>
        <taxon>Mytilinae</taxon>
        <taxon>Mytilus</taxon>
    </lineage>
</organism>
<dbReference type="InterPro" id="IPR036875">
    <property type="entry name" value="Znf_CCHC_sf"/>
</dbReference>
<feature type="region of interest" description="Disordered" evidence="9">
    <location>
        <begin position="874"/>
        <end position="903"/>
    </location>
</feature>
<dbReference type="Pfam" id="PF00098">
    <property type="entry name" value="zf-CCHC"/>
    <property type="match status" value="1"/>
</dbReference>
<dbReference type="InterPro" id="IPR043502">
    <property type="entry name" value="DNA/RNA_pol_sf"/>
</dbReference>
<dbReference type="Gene3D" id="2.40.70.10">
    <property type="entry name" value="Acid Proteases"/>
    <property type="match status" value="1"/>
</dbReference>
<dbReference type="PROSITE" id="PS50878">
    <property type="entry name" value="RT_POL"/>
    <property type="match status" value="1"/>
</dbReference>
<dbReference type="PROSITE" id="PS50158">
    <property type="entry name" value="ZF_CCHC"/>
    <property type="match status" value="1"/>
</dbReference>
<dbReference type="SUPFAM" id="SSF50630">
    <property type="entry name" value="Acid proteases"/>
    <property type="match status" value="1"/>
</dbReference>
<evidence type="ECO:0000313" key="13">
    <source>
        <dbReference type="EMBL" id="CAC5390654.1"/>
    </source>
</evidence>
<dbReference type="InterPro" id="IPR000477">
    <property type="entry name" value="RT_dom"/>
</dbReference>
<accession>A0A6J8C697</accession>
<dbReference type="InterPro" id="IPR013087">
    <property type="entry name" value="Znf_C2H2_type"/>
</dbReference>
<dbReference type="PROSITE" id="PS50157">
    <property type="entry name" value="ZINC_FINGER_C2H2_2"/>
    <property type="match status" value="1"/>
</dbReference>
<keyword evidence="1" id="KW-0645">Protease</keyword>
<gene>
    <name evidence="13" type="ORF">MCOR_25740</name>
</gene>
<sequence>MRVKNTRNMSTTTFADSDNTSLNVHDLRQELIEHREAERVVTEIEPLRRFDYNYLVSSLTSRFEPVNEENMYKVQMNSFYRKQDQTLPEMAQEIRRITRLAYPTASIDIRNQLGKDCFVRALNDPKIQLSIFQREPKTIDDCIRFGVEYESFILDQKRTNNSKQGLRKITETEESDDELVTRLSKINDQIGSLAFNNKNSDRITTCYYCNKKGHMKRDCRKLEWDKKHNCVVKSGKIEQNAIFQSTKSTQGTQKDKHTNKSESLFLKCFIYEININCLVDTGATICILHPRKYEILPVELKPEIKKHKTKLCLPDGGFIDTLGYVELPLQLGKFKVTHKFIIANIDVPAVIGYDFLHKYECILELGKGVLTVGQNIIQCIKESQIDSVFKISIAEKLIIPPNTEIITSGVIKGDASSIMNAMTESLPSKHTNNILIAKAVVDPSCGQIPVRMANITEFEQTIQPDTHVAICEAVEVNIDSNETNIDKLSKVNSVEESKETSSHLRDLKMRSSELLNEDQIKLLNDLLMKYDKTFSKNKSDLGRASAIKHTISTGNAKPIKQAPHRLPLSKRDEVNDEIQRLLHCGVIESSKSPWPSCIVPVIKKSDGSTRICIDFRPLNNITVHDSYPLIRIDDALDALRGCKWLSIMDLSSGYWQVEMDEKDKEKTAFTSTKGLFHFNVMPMGLCNGVATFQRLMAYTLAGLNWQTCLIYIDDIIVFSDSFESHLTRLGDMNYQCFKCGAEYRNHQTLMRHVRNHHPKTVLKCNRCPHVLSASLKYRMHRHMTAVHGLKKMDITEVTIPTLMGSQRAPLKNKQQTDLVSETFQKPVESQTELSKEMSPVRSPIQITLGFDSHPSVTPVKKDLLELFGSPKKLLSPLPPTPKKRKLNISTEKKDSSHLTLPDKKAAEEGKKWQRFLAPPSLFSKDKVAETIRSVRKEAISSPTYVGSVLIFGYGCVKKQEKVVFPDGTVYSLTASWVADPTLSMLQEAGVQTSTEKVEVSDTEVNTPPFYNAWSIGEKCVDTSDLFLSQSPTKEDTKPNICIPEETIIDLTMSDEEDSGSDTSSETDAAAESDESHVETVRVVIECEDSDI</sequence>
<feature type="domain" description="Reverse transcriptase" evidence="12">
    <location>
        <begin position="583"/>
        <end position="775"/>
    </location>
</feature>
<dbReference type="PANTHER" id="PTHR24559:SF444">
    <property type="entry name" value="REVERSE TRANSCRIPTASE DOMAIN-CONTAINING PROTEIN"/>
    <property type="match status" value="1"/>
</dbReference>
<keyword evidence="6" id="KW-0378">Hydrolase</keyword>
<dbReference type="GO" id="GO:0008233">
    <property type="term" value="F:peptidase activity"/>
    <property type="evidence" value="ECO:0007669"/>
    <property type="project" value="UniProtKB-KW"/>
</dbReference>
<evidence type="ECO:0000259" key="11">
    <source>
        <dbReference type="PROSITE" id="PS50158"/>
    </source>
</evidence>
<reference evidence="13 14" key="1">
    <citation type="submission" date="2020-06" db="EMBL/GenBank/DDBJ databases">
        <authorList>
            <person name="Li R."/>
            <person name="Bekaert M."/>
        </authorList>
    </citation>
    <scope>NUCLEOTIDE SEQUENCE [LARGE SCALE GENOMIC DNA]</scope>
    <source>
        <strain evidence="14">wild</strain>
    </source>
</reference>
<keyword evidence="14" id="KW-1185">Reference proteome</keyword>
<dbReference type="SMART" id="SM00355">
    <property type="entry name" value="ZnF_C2H2"/>
    <property type="match status" value="2"/>
</dbReference>
<dbReference type="Gene3D" id="3.10.10.10">
    <property type="entry name" value="HIV Type 1 Reverse Transcriptase, subunit A, domain 1"/>
    <property type="match status" value="1"/>
</dbReference>
<dbReference type="Gene3D" id="4.10.60.10">
    <property type="entry name" value="Zinc finger, CCHC-type"/>
    <property type="match status" value="1"/>
</dbReference>
<feature type="compositionally biased region" description="Basic and acidic residues" evidence="9">
    <location>
        <begin position="890"/>
        <end position="903"/>
    </location>
</feature>
<evidence type="ECO:0000256" key="6">
    <source>
        <dbReference type="ARBA" id="ARBA00022801"/>
    </source>
</evidence>
<keyword evidence="8" id="KW-0862">Zinc</keyword>